<name>R7WB53_AEGTA</name>
<protein>
    <submittedName>
        <fullName evidence="2">Uncharacterized protein</fullName>
    </submittedName>
</protein>
<evidence type="ECO:0000313" key="2">
    <source>
        <dbReference type="EnsemblPlants" id="EMT19546"/>
    </source>
</evidence>
<evidence type="ECO:0000256" key="1">
    <source>
        <dbReference type="SAM" id="MobiDB-lite"/>
    </source>
</evidence>
<dbReference type="AlphaFoldDB" id="R7WB53"/>
<feature type="compositionally biased region" description="Basic and acidic residues" evidence="1">
    <location>
        <begin position="65"/>
        <end position="74"/>
    </location>
</feature>
<proteinExistence type="predicted"/>
<dbReference type="EnsemblPlants" id="EMT19546">
    <property type="protein sequence ID" value="EMT19546"/>
    <property type="gene ID" value="F775_42518"/>
</dbReference>
<sequence>MEAGKEDDDDIESEILRLEITEGEEEMALVEMRVLSWVQSRLRGAQYSAKKPEFNAGSYRPAAGDTDRSDDELHRHRQPAAAMLSIGTFGVVQGHGVDELRKMQEELTLLMGAKGVTTQAGDEDDKMRRRTLKRSLSGATLKHRSFRKLMSPTPSFSFRGRMPEMPWPLPHNDIPSDDLEAAIKSYHHTAQLP</sequence>
<reference evidence="2" key="1">
    <citation type="submission" date="2015-06" db="UniProtKB">
        <authorList>
            <consortium name="EnsemblPlants"/>
        </authorList>
    </citation>
    <scope>IDENTIFICATION</scope>
</reference>
<organism evidence="2">
    <name type="scientific">Aegilops tauschii</name>
    <name type="common">Tausch's goatgrass</name>
    <name type="synonym">Aegilops squarrosa</name>
    <dbReference type="NCBI Taxonomy" id="37682"/>
    <lineage>
        <taxon>Eukaryota</taxon>
        <taxon>Viridiplantae</taxon>
        <taxon>Streptophyta</taxon>
        <taxon>Embryophyta</taxon>
        <taxon>Tracheophyta</taxon>
        <taxon>Spermatophyta</taxon>
        <taxon>Magnoliopsida</taxon>
        <taxon>Liliopsida</taxon>
        <taxon>Poales</taxon>
        <taxon>Poaceae</taxon>
        <taxon>BOP clade</taxon>
        <taxon>Pooideae</taxon>
        <taxon>Triticodae</taxon>
        <taxon>Triticeae</taxon>
        <taxon>Triticinae</taxon>
        <taxon>Aegilops</taxon>
    </lineage>
</organism>
<feature type="region of interest" description="Disordered" evidence="1">
    <location>
        <begin position="54"/>
        <end position="75"/>
    </location>
</feature>
<accession>R7WB53</accession>